<gene>
    <name evidence="6" type="ORF">RDWZM_004762</name>
</gene>
<evidence type="ECO:0000256" key="4">
    <source>
        <dbReference type="SAM" id="MobiDB-lite"/>
    </source>
</evidence>
<feature type="domain" description="DIRP" evidence="5">
    <location>
        <begin position="104"/>
        <end position="209"/>
    </location>
</feature>
<dbReference type="Pfam" id="PF19438">
    <property type="entry name" value="LIN9_C"/>
    <property type="match status" value="1"/>
</dbReference>
<dbReference type="PANTHER" id="PTHR21689">
    <property type="entry name" value="LIN-9"/>
    <property type="match status" value="1"/>
</dbReference>
<dbReference type="PANTHER" id="PTHR21689:SF2">
    <property type="entry name" value="PROTEIN LIN-9 HOMOLOG"/>
    <property type="match status" value="1"/>
</dbReference>
<protein>
    <recommendedName>
        <fullName evidence="5">DIRP domain-containing protein</fullName>
    </recommendedName>
</protein>
<feature type="compositionally biased region" description="Basic residues" evidence="4">
    <location>
        <begin position="9"/>
        <end position="18"/>
    </location>
</feature>
<evidence type="ECO:0000259" key="5">
    <source>
        <dbReference type="SMART" id="SM01135"/>
    </source>
</evidence>
<dbReference type="InterPro" id="IPR010561">
    <property type="entry name" value="LIN-9/ALY1"/>
</dbReference>
<proteinExistence type="inferred from homology"/>
<comment type="subcellular location">
    <subcellularLocation>
        <location evidence="1">Nucleus</location>
    </subcellularLocation>
</comment>
<dbReference type="AlphaFoldDB" id="A0A9Q0RLY2"/>
<feature type="region of interest" description="Disordered" evidence="4">
    <location>
        <begin position="43"/>
        <end position="63"/>
    </location>
</feature>
<reference evidence="6" key="1">
    <citation type="submission" date="2022-12" db="EMBL/GenBank/DDBJ databases">
        <title>Genome assemblies of Blomia tropicalis.</title>
        <authorList>
            <person name="Cui Y."/>
        </authorList>
    </citation>
    <scope>NUCLEOTIDE SEQUENCE</scope>
    <source>
        <tissue evidence="6">Adult mites</tissue>
    </source>
</reference>
<sequence length="531" mass="61091">MATSNRAGHPQRNRKRNRLIYNEDEETSFGPQNRFTLYIEPTQSNKSIKNSNNNVQNRSSSDQCLVPLPRTNKFNKNVGTTLTNSLKTLLKLPKAHNWVNHEWFYGNIDQVLFLDENEFNICLRDSFPQLKTRYLTRMEWSQIRRLMGKPRRCSLSFFDEERSTLNSKRTKIRYLQQNKVVDLNQYKDLPDNIPQPMVVGTQVVALARIYDSLYFGVVEGIEPANGTYRISFNRSDIGSLSIPDFEVASVDQPSMAPLSSFQIKTRKVWHLSNRFVENASTPTENVNKVSKVTTTAEKVIPCKITNDNGNGQNIGGFPIKFLTLLVKISRILTIKRKKVEELRQMNTDIEHMTTHSELITYSFKKSYALAILELDKINKDISCYLKRMQGFSLQVTSEGKLKSLKSEVVNQKYHTESKNLIDRLQSKFKVTDRANALITNLMSLMFQLRGFRDNEVSSNEFQSLSDTINKIRSQINRSNVETFQNNVEIHVRHIMSSVSHLGNVGAFSESTNYMNLHQNGMNSNEVKVENC</sequence>
<feature type="region of interest" description="Disordered" evidence="4">
    <location>
        <begin position="1"/>
        <end position="25"/>
    </location>
</feature>
<evidence type="ECO:0000313" key="6">
    <source>
        <dbReference type="EMBL" id="KAJ6218950.1"/>
    </source>
</evidence>
<feature type="compositionally biased region" description="Low complexity" evidence="4">
    <location>
        <begin position="43"/>
        <end position="61"/>
    </location>
</feature>
<dbReference type="InterPro" id="IPR033471">
    <property type="entry name" value="DIRP"/>
</dbReference>
<dbReference type="Proteomes" id="UP001142055">
    <property type="component" value="Chromosome 2"/>
</dbReference>
<dbReference type="GO" id="GO:0051726">
    <property type="term" value="P:regulation of cell cycle"/>
    <property type="evidence" value="ECO:0007669"/>
    <property type="project" value="TreeGrafter"/>
</dbReference>
<evidence type="ECO:0000256" key="3">
    <source>
        <dbReference type="ARBA" id="ARBA00023242"/>
    </source>
</evidence>
<dbReference type="OMA" id="KEEMIPP"/>
<evidence type="ECO:0000313" key="7">
    <source>
        <dbReference type="Proteomes" id="UP001142055"/>
    </source>
</evidence>
<dbReference type="GO" id="GO:0006357">
    <property type="term" value="P:regulation of transcription by RNA polymerase II"/>
    <property type="evidence" value="ECO:0007669"/>
    <property type="project" value="TreeGrafter"/>
</dbReference>
<dbReference type="InterPro" id="IPR045831">
    <property type="entry name" value="LIN9_C"/>
</dbReference>
<keyword evidence="3" id="KW-0539">Nucleus</keyword>
<dbReference type="GO" id="GO:0005654">
    <property type="term" value="C:nucleoplasm"/>
    <property type="evidence" value="ECO:0007669"/>
    <property type="project" value="TreeGrafter"/>
</dbReference>
<dbReference type="GO" id="GO:0017053">
    <property type="term" value="C:transcription repressor complex"/>
    <property type="evidence" value="ECO:0007669"/>
    <property type="project" value="InterPro"/>
</dbReference>
<keyword evidence="7" id="KW-1185">Reference proteome</keyword>
<evidence type="ECO:0000256" key="1">
    <source>
        <dbReference type="ARBA" id="ARBA00004123"/>
    </source>
</evidence>
<comment type="similarity">
    <text evidence="2">Belongs to the lin-9 family.</text>
</comment>
<dbReference type="Pfam" id="PF06584">
    <property type="entry name" value="DIRP"/>
    <property type="match status" value="1"/>
</dbReference>
<comment type="caution">
    <text evidence="6">The sequence shown here is derived from an EMBL/GenBank/DDBJ whole genome shotgun (WGS) entry which is preliminary data.</text>
</comment>
<accession>A0A9Q0RLY2</accession>
<dbReference type="EMBL" id="JAPWDV010000002">
    <property type="protein sequence ID" value="KAJ6218950.1"/>
    <property type="molecule type" value="Genomic_DNA"/>
</dbReference>
<dbReference type="SMART" id="SM01135">
    <property type="entry name" value="DIRP"/>
    <property type="match status" value="1"/>
</dbReference>
<dbReference type="GO" id="GO:0003677">
    <property type="term" value="F:DNA binding"/>
    <property type="evidence" value="ECO:0007669"/>
    <property type="project" value="TreeGrafter"/>
</dbReference>
<name>A0A9Q0RLY2_BLOTA</name>
<dbReference type="GO" id="GO:0006351">
    <property type="term" value="P:DNA-templated transcription"/>
    <property type="evidence" value="ECO:0007669"/>
    <property type="project" value="InterPro"/>
</dbReference>
<evidence type="ECO:0000256" key="2">
    <source>
        <dbReference type="ARBA" id="ARBA00006732"/>
    </source>
</evidence>
<organism evidence="6 7">
    <name type="scientific">Blomia tropicalis</name>
    <name type="common">Mite</name>
    <dbReference type="NCBI Taxonomy" id="40697"/>
    <lineage>
        <taxon>Eukaryota</taxon>
        <taxon>Metazoa</taxon>
        <taxon>Ecdysozoa</taxon>
        <taxon>Arthropoda</taxon>
        <taxon>Chelicerata</taxon>
        <taxon>Arachnida</taxon>
        <taxon>Acari</taxon>
        <taxon>Acariformes</taxon>
        <taxon>Sarcoptiformes</taxon>
        <taxon>Astigmata</taxon>
        <taxon>Glycyphagoidea</taxon>
        <taxon>Echimyopodidae</taxon>
        <taxon>Blomia</taxon>
    </lineage>
</organism>